<dbReference type="AlphaFoldDB" id="A0A645BWA1"/>
<accession>A0A645BWA1</accession>
<organism evidence="1">
    <name type="scientific">bioreactor metagenome</name>
    <dbReference type="NCBI Taxonomy" id="1076179"/>
    <lineage>
        <taxon>unclassified sequences</taxon>
        <taxon>metagenomes</taxon>
        <taxon>ecological metagenomes</taxon>
    </lineage>
</organism>
<proteinExistence type="predicted"/>
<evidence type="ECO:0000313" key="1">
    <source>
        <dbReference type="EMBL" id="MPM69689.1"/>
    </source>
</evidence>
<reference evidence="1" key="1">
    <citation type="submission" date="2019-08" db="EMBL/GenBank/DDBJ databases">
        <authorList>
            <person name="Kucharzyk K."/>
            <person name="Murdoch R.W."/>
            <person name="Higgins S."/>
            <person name="Loffler F."/>
        </authorList>
    </citation>
    <scope>NUCLEOTIDE SEQUENCE</scope>
</reference>
<sequence>MQHIQQLTLIGVQSFDLHVEQSIRVDFDMHLFQHIIRETFFVCQFDLLQFVQNNFVITVGLQNFDFFRIALPFRTDRLIKHFGQVFICDLNPTPLRDAVRFVVEFLRIHHIEIVQRVSHQNIRVQFCDAVDAMAADDGKVGHLDLAIGDYSSALR</sequence>
<comment type="caution">
    <text evidence="1">The sequence shown here is derived from an EMBL/GenBank/DDBJ whole genome shotgun (WGS) entry which is preliminary data.</text>
</comment>
<dbReference type="EMBL" id="VSSQ01023015">
    <property type="protein sequence ID" value="MPM69689.1"/>
    <property type="molecule type" value="Genomic_DNA"/>
</dbReference>
<protein>
    <submittedName>
        <fullName evidence="1">Uncharacterized protein</fullName>
    </submittedName>
</protein>
<gene>
    <name evidence="1" type="ORF">SDC9_116637</name>
</gene>
<name>A0A645BWA1_9ZZZZ</name>